<reference evidence="8 9" key="1">
    <citation type="submission" date="2019-07" db="EMBL/GenBank/DDBJ databases">
        <title>Whole genome shotgun sequence of Cellulomonas xylanilytica NBRC 101102.</title>
        <authorList>
            <person name="Hosoyama A."/>
            <person name="Uohara A."/>
            <person name="Ohji S."/>
            <person name="Ichikawa N."/>
        </authorList>
    </citation>
    <scope>NUCLEOTIDE SEQUENCE [LARGE SCALE GENOMIC DNA]</scope>
    <source>
        <strain evidence="8 9">NBRC 101102</strain>
    </source>
</reference>
<dbReference type="Proteomes" id="UP000321118">
    <property type="component" value="Unassembled WGS sequence"/>
</dbReference>
<accession>A0A510V7N3</accession>
<feature type="domain" description="DUF559" evidence="7">
    <location>
        <begin position="95"/>
        <end position="135"/>
    </location>
</feature>
<dbReference type="AlphaFoldDB" id="A0A510V7N3"/>
<evidence type="ECO:0000259" key="7">
    <source>
        <dbReference type="Pfam" id="PF04480"/>
    </source>
</evidence>
<dbReference type="GO" id="GO:0016787">
    <property type="term" value="F:hydrolase activity"/>
    <property type="evidence" value="ECO:0007669"/>
    <property type="project" value="UniProtKB-KW"/>
</dbReference>
<evidence type="ECO:0000313" key="9">
    <source>
        <dbReference type="Proteomes" id="UP000321118"/>
    </source>
</evidence>
<keyword evidence="9" id="KW-1185">Reference proteome</keyword>
<dbReference type="Gene3D" id="3.40.960.10">
    <property type="entry name" value="VSR Endonuclease"/>
    <property type="match status" value="1"/>
</dbReference>
<proteinExistence type="inferred from homology"/>
<dbReference type="GO" id="GO:0004519">
    <property type="term" value="F:endonuclease activity"/>
    <property type="evidence" value="ECO:0007669"/>
    <property type="project" value="UniProtKB-KW"/>
</dbReference>
<evidence type="ECO:0000256" key="4">
    <source>
        <dbReference type="ARBA" id="ARBA00022801"/>
    </source>
</evidence>
<sequence length="149" mass="16506">MSERWKSTDAGKHLAGRVKTSTAPEISLRRALHAAGLRFRLHPRLARGCTPDLVLPRHRVAVFVDGCFWHGCPLHGRSTPWNGPNAALWEAKMTRNHERDVRSTMLAEAEGWTVVRIWEHEVTKDVEAAVALVRAACPGESRSAGTRAG</sequence>
<dbReference type="CDD" id="cd00221">
    <property type="entry name" value="Vsr"/>
    <property type="match status" value="1"/>
</dbReference>
<evidence type="ECO:0000256" key="3">
    <source>
        <dbReference type="ARBA" id="ARBA00022763"/>
    </source>
</evidence>
<comment type="similarity">
    <text evidence="6">Belongs to the Vsr family.</text>
</comment>
<evidence type="ECO:0000256" key="5">
    <source>
        <dbReference type="ARBA" id="ARBA00023204"/>
    </source>
</evidence>
<evidence type="ECO:0000256" key="2">
    <source>
        <dbReference type="ARBA" id="ARBA00022759"/>
    </source>
</evidence>
<protein>
    <submittedName>
        <fullName evidence="8">XorII very-short-patch-repair endonuclease</fullName>
    </submittedName>
</protein>
<dbReference type="InterPro" id="IPR007569">
    <property type="entry name" value="DUF559"/>
</dbReference>
<keyword evidence="5" id="KW-0234">DNA repair</keyword>
<dbReference type="Pfam" id="PF03852">
    <property type="entry name" value="Vsr"/>
    <property type="match status" value="1"/>
</dbReference>
<keyword evidence="1" id="KW-0540">Nuclease</keyword>
<evidence type="ECO:0000256" key="1">
    <source>
        <dbReference type="ARBA" id="ARBA00022722"/>
    </source>
</evidence>
<dbReference type="EMBL" id="BJUB01000011">
    <property type="protein sequence ID" value="GEK22882.1"/>
    <property type="molecule type" value="Genomic_DNA"/>
</dbReference>
<name>A0A510V7N3_9CELL</name>
<dbReference type="SUPFAM" id="SSF52980">
    <property type="entry name" value="Restriction endonuclease-like"/>
    <property type="match status" value="1"/>
</dbReference>
<keyword evidence="4" id="KW-0378">Hydrolase</keyword>
<evidence type="ECO:0000313" key="8">
    <source>
        <dbReference type="EMBL" id="GEK22882.1"/>
    </source>
</evidence>
<dbReference type="Pfam" id="PF04480">
    <property type="entry name" value="DUF559"/>
    <property type="match status" value="1"/>
</dbReference>
<gene>
    <name evidence="8" type="primary">vsr</name>
    <name evidence="8" type="ORF">CXY01_34020</name>
</gene>
<dbReference type="InterPro" id="IPR004603">
    <property type="entry name" value="DNA_mismatch_endonuc_vsr"/>
</dbReference>
<keyword evidence="3" id="KW-0227">DNA damage</keyword>
<dbReference type="InterPro" id="IPR011335">
    <property type="entry name" value="Restrct_endonuc-II-like"/>
</dbReference>
<comment type="caution">
    <text evidence="8">The sequence shown here is derived from an EMBL/GenBank/DDBJ whole genome shotgun (WGS) entry which is preliminary data.</text>
</comment>
<dbReference type="GO" id="GO:0006298">
    <property type="term" value="P:mismatch repair"/>
    <property type="evidence" value="ECO:0007669"/>
    <property type="project" value="InterPro"/>
</dbReference>
<evidence type="ECO:0000256" key="6">
    <source>
        <dbReference type="ARBA" id="ARBA00029466"/>
    </source>
</evidence>
<keyword evidence="2 8" id="KW-0255">Endonuclease</keyword>
<organism evidence="8 9">
    <name type="scientific">Cellulomonas xylanilytica</name>
    <dbReference type="NCBI Taxonomy" id="233583"/>
    <lineage>
        <taxon>Bacteria</taxon>
        <taxon>Bacillati</taxon>
        <taxon>Actinomycetota</taxon>
        <taxon>Actinomycetes</taxon>
        <taxon>Micrococcales</taxon>
        <taxon>Cellulomonadaceae</taxon>
        <taxon>Cellulomonas</taxon>
    </lineage>
</organism>